<feature type="transmembrane region" description="Helical" evidence="1">
    <location>
        <begin position="12"/>
        <end position="34"/>
    </location>
</feature>
<keyword evidence="3" id="KW-1185">Reference proteome</keyword>
<protein>
    <submittedName>
        <fullName evidence="2">Uncharacterized protein</fullName>
    </submittedName>
</protein>
<reference evidence="2 3" key="1">
    <citation type="submission" date="2015-01" db="EMBL/GenBank/DDBJ databases">
        <title>Comparative genomics of the lactic acid bacteria isolated from the honey bee gut.</title>
        <authorList>
            <person name="Ellegaard K.M."/>
            <person name="Tamarit D."/>
            <person name="Javelind E."/>
            <person name="Olofsson T."/>
            <person name="Andersson S.G."/>
            <person name="Vasquez A."/>
        </authorList>
    </citation>
    <scope>NUCLEOTIDE SEQUENCE [LARGE SCALE GENOMIC DNA]</scope>
    <source>
        <strain evidence="2 3">Hma11</strain>
        <plasmid evidence="2">pHma11p1</plasmid>
    </source>
</reference>
<evidence type="ECO:0000313" key="2">
    <source>
        <dbReference type="EMBL" id="KJY59640.1"/>
    </source>
</evidence>
<keyword evidence="1" id="KW-0472">Membrane</keyword>
<evidence type="ECO:0000256" key="1">
    <source>
        <dbReference type="SAM" id="Phobius"/>
    </source>
</evidence>
<dbReference type="PATRIC" id="fig|303541.3.peg.43"/>
<dbReference type="AlphaFoldDB" id="A0A0F4LM25"/>
<organism evidence="2 3">
    <name type="scientific">Lactobacillus apis</name>
    <dbReference type="NCBI Taxonomy" id="303541"/>
    <lineage>
        <taxon>Bacteria</taxon>
        <taxon>Bacillati</taxon>
        <taxon>Bacillota</taxon>
        <taxon>Bacilli</taxon>
        <taxon>Lactobacillales</taxon>
        <taxon>Lactobacillaceae</taxon>
        <taxon>Lactobacillus</taxon>
    </lineage>
</organism>
<gene>
    <name evidence="2" type="ORF">JF72_14720</name>
</gene>
<dbReference type="RefSeq" id="WP_046308282.1">
    <property type="nucleotide sequence ID" value="NZ_KQ034005.1"/>
</dbReference>
<dbReference type="HOGENOM" id="CLU_1203594_0_0_9"/>
<sequence>MRKQTQKKQHISPIAKVGIVAAIIFTVLLVINGIDAYKTEKQNKLEAEKARQEQIRKEKEKPKFKKYNSNIGQETRPSASKNITKKQAGNYIRRDIAYGFELIQKEGLVSSNRLSTKQLSSQQNKKLLEHFDSVQTFNDFNQCVNVSTASGANYYGQNGQNKTIKTSKIGDKYTILGGSIDYTDSAYNQLLYDVNLKYSAGRMRIDNWFKISIDQETGVISKFALKGNKPNE</sequence>
<keyword evidence="1" id="KW-1133">Transmembrane helix</keyword>
<keyword evidence="2" id="KW-0614">Plasmid</keyword>
<evidence type="ECO:0000313" key="3">
    <source>
        <dbReference type="Proteomes" id="UP000033682"/>
    </source>
</evidence>
<geneLocation type="plasmid" evidence="2">
    <name>pHma11p1</name>
</geneLocation>
<comment type="caution">
    <text evidence="2">The sequence shown here is derived from an EMBL/GenBank/DDBJ whole genome shotgun (WGS) entry which is preliminary data.</text>
</comment>
<dbReference type="Proteomes" id="UP000033682">
    <property type="component" value="Plasmid pHma11p1"/>
</dbReference>
<keyword evidence="1" id="KW-0812">Transmembrane</keyword>
<accession>A0A0F4LM25</accession>
<proteinExistence type="predicted"/>
<name>A0A0F4LM25_9LACO</name>
<dbReference type="EMBL" id="JXLG01000016">
    <property type="protein sequence ID" value="KJY59640.1"/>
    <property type="molecule type" value="Genomic_DNA"/>
</dbReference>